<comment type="caution">
    <text evidence="4">The sequence shown here is derived from an EMBL/GenBank/DDBJ whole genome shotgun (WGS) entry which is preliminary data.</text>
</comment>
<feature type="region of interest" description="Disordered" evidence="2">
    <location>
        <begin position="278"/>
        <end position="300"/>
    </location>
</feature>
<dbReference type="PANTHER" id="PTHR46298:SF1">
    <property type="entry name" value="ANDROGLOBIN"/>
    <property type="match status" value="1"/>
</dbReference>
<dbReference type="AlphaFoldDB" id="A0A0J7NWT4"/>
<accession>A0A0J7NWT4</accession>
<feature type="compositionally biased region" description="Basic residues" evidence="2">
    <location>
        <begin position="283"/>
        <end position="293"/>
    </location>
</feature>
<dbReference type="InterPro" id="IPR038765">
    <property type="entry name" value="Papain-like_cys_pep_sf"/>
</dbReference>
<dbReference type="GO" id="GO:0006508">
    <property type="term" value="P:proteolysis"/>
    <property type="evidence" value="ECO:0007669"/>
    <property type="project" value="InterPro"/>
</dbReference>
<dbReference type="GO" id="GO:0004198">
    <property type="term" value="F:calcium-dependent cysteine-type endopeptidase activity"/>
    <property type="evidence" value="ECO:0007669"/>
    <property type="project" value="InterPro"/>
</dbReference>
<organism evidence="4 5">
    <name type="scientific">Lasius niger</name>
    <name type="common">Black garden ant</name>
    <dbReference type="NCBI Taxonomy" id="67767"/>
    <lineage>
        <taxon>Eukaryota</taxon>
        <taxon>Metazoa</taxon>
        <taxon>Ecdysozoa</taxon>
        <taxon>Arthropoda</taxon>
        <taxon>Hexapoda</taxon>
        <taxon>Insecta</taxon>
        <taxon>Pterygota</taxon>
        <taxon>Neoptera</taxon>
        <taxon>Endopterygota</taxon>
        <taxon>Hymenoptera</taxon>
        <taxon>Apocrita</taxon>
        <taxon>Aculeata</taxon>
        <taxon>Formicoidea</taxon>
        <taxon>Formicidae</taxon>
        <taxon>Formicinae</taxon>
        <taxon>Lasius</taxon>
        <taxon>Lasius</taxon>
    </lineage>
</organism>
<evidence type="ECO:0000256" key="2">
    <source>
        <dbReference type="SAM" id="MobiDB-lite"/>
    </source>
</evidence>
<dbReference type="Pfam" id="PF00648">
    <property type="entry name" value="Peptidase_C2"/>
    <property type="match status" value="1"/>
</dbReference>
<name>A0A0J7NWT4_LASNI</name>
<dbReference type="EMBL" id="LBMM01001122">
    <property type="protein sequence ID" value="KMQ96885.1"/>
    <property type="molecule type" value="Genomic_DNA"/>
</dbReference>
<dbReference type="InterPro" id="IPR001300">
    <property type="entry name" value="Peptidase_C2_calpain_cat"/>
</dbReference>
<dbReference type="PANTHER" id="PTHR46298">
    <property type="entry name" value="ANDROGLOBIN"/>
    <property type="match status" value="1"/>
</dbReference>
<feature type="domain" description="Calpain catalytic" evidence="3">
    <location>
        <begin position="83"/>
        <end position="182"/>
    </location>
</feature>
<evidence type="ECO:0000313" key="4">
    <source>
        <dbReference type="EMBL" id="KMQ96885.1"/>
    </source>
</evidence>
<dbReference type="InterPro" id="IPR053033">
    <property type="entry name" value="Androglobin-like"/>
</dbReference>
<dbReference type="OrthoDB" id="9374162at2759"/>
<comment type="caution">
    <text evidence="1">Lacks conserved residue(s) required for the propagation of feature annotation.</text>
</comment>
<dbReference type="STRING" id="67767.A0A0J7NWT4"/>
<proteinExistence type="predicted"/>
<gene>
    <name evidence="4" type="ORF">RF55_2811</name>
</gene>
<evidence type="ECO:0000259" key="3">
    <source>
        <dbReference type="PROSITE" id="PS50203"/>
    </source>
</evidence>
<dbReference type="Proteomes" id="UP000036403">
    <property type="component" value="Unassembled WGS sequence"/>
</dbReference>
<feature type="compositionally biased region" description="Polar residues" evidence="2">
    <location>
        <begin position="194"/>
        <end position="209"/>
    </location>
</feature>
<protein>
    <submittedName>
        <fullName evidence="4">Calpain-7-like protein</fullName>
    </submittedName>
</protein>
<dbReference type="PaxDb" id="67767-A0A0J7NWT4"/>
<reference evidence="4 5" key="1">
    <citation type="submission" date="2015-04" db="EMBL/GenBank/DDBJ databases">
        <title>Lasius niger genome sequencing.</title>
        <authorList>
            <person name="Konorov E.A."/>
            <person name="Nikitin M.A."/>
            <person name="Kirill M.V."/>
            <person name="Chang P."/>
        </authorList>
    </citation>
    <scope>NUCLEOTIDE SEQUENCE [LARGE SCALE GENOMIC DNA]</scope>
    <source>
        <tissue evidence="4">Whole</tissue>
    </source>
</reference>
<dbReference type="SUPFAM" id="SSF54001">
    <property type="entry name" value="Cysteine proteinases"/>
    <property type="match status" value="1"/>
</dbReference>
<keyword evidence="5" id="KW-1185">Reference proteome</keyword>
<sequence>MYTTIVEYPDLITNNKHLLHSEFVRWFVSTLKNLQYCGREGLEISGQGSNFIWADGHGPWYGWMHVYSLNKAGKGVQHRPVINPNGKYVVRLHHMGCWRRVLVDDTVPVNKGGRPLLPCTSNNFELWPMLLAKALLKVASLTWTEHREIVDFHPIACLTGWICLTLDVTHLSSQDKWDFLMKYSEHFEWTSQTTRGNTIPESSTNSVMTDKTRRPGETLRPLAETEKPQPITLFLLLDDTRELGNEAIPGLSPCWDHVIHVVQSRNIPLDPKDVKVQLSQKCQRSRKAKKSRRKDLLKEY</sequence>
<evidence type="ECO:0000256" key="1">
    <source>
        <dbReference type="PROSITE-ProRule" id="PRU00239"/>
    </source>
</evidence>
<dbReference type="PROSITE" id="PS50203">
    <property type="entry name" value="CALPAIN_CAT"/>
    <property type="match status" value="1"/>
</dbReference>
<evidence type="ECO:0000313" key="5">
    <source>
        <dbReference type="Proteomes" id="UP000036403"/>
    </source>
</evidence>
<feature type="compositionally biased region" description="Basic and acidic residues" evidence="2">
    <location>
        <begin position="210"/>
        <end position="223"/>
    </location>
</feature>
<feature type="region of interest" description="Disordered" evidence="2">
    <location>
        <begin position="194"/>
        <end position="223"/>
    </location>
</feature>